<name>A0A1Y2GVQ6_9FUNG</name>
<evidence type="ECO:0000313" key="2">
    <source>
        <dbReference type="Proteomes" id="UP000193648"/>
    </source>
</evidence>
<dbReference type="InParanoid" id="A0A1Y2GVQ6"/>
<dbReference type="GeneID" id="33568267"/>
<dbReference type="EMBL" id="MCFF01000009">
    <property type="protein sequence ID" value="ORZ23865.1"/>
    <property type="molecule type" value="Genomic_DNA"/>
</dbReference>
<dbReference type="AlphaFoldDB" id="A0A1Y2GVQ6"/>
<keyword evidence="2" id="KW-1185">Reference proteome</keyword>
<accession>A0A1Y2GVQ6</accession>
<dbReference type="RefSeq" id="XP_021883679.1">
    <property type="nucleotide sequence ID" value="XM_022026424.1"/>
</dbReference>
<dbReference type="Proteomes" id="UP000193648">
    <property type="component" value="Unassembled WGS sequence"/>
</dbReference>
<organism evidence="1 2">
    <name type="scientific">Lobosporangium transversale</name>
    <dbReference type="NCBI Taxonomy" id="64571"/>
    <lineage>
        <taxon>Eukaryota</taxon>
        <taxon>Fungi</taxon>
        <taxon>Fungi incertae sedis</taxon>
        <taxon>Mucoromycota</taxon>
        <taxon>Mortierellomycotina</taxon>
        <taxon>Mortierellomycetes</taxon>
        <taxon>Mortierellales</taxon>
        <taxon>Mortierellaceae</taxon>
        <taxon>Lobosporangium</taxon>
    </lineage>
</organism>
<dbReference type="OrthoDB" id="774557at2759"/>
<dbReference type="Pfam" id="PF01803">
    <property type="entry name" value="LIM_bind"/>
    <property type="match status" value="1"/>
</dbReference>
<dbReference type="STRING" id="64571.A0A1Y2GVQ6"/>
<reference evidence="1 2" key="1">
    <citation type="submission" date="2016-07" db="EMBL/GenBank/DDBJ databases">
        <title>Pervasive Adenine N6-methylation of Active Genes in Fungi.</title>
        <authorList>
            <consortium name="DOE Joint Genome Institute"/>
            <person name="Mondo S.J."/>
            <person name="Dannebaum R.O."/>
            <person name="Kuo R.C."/>
            <person name="Labutti K."/>
            <person name="Haridas S."/>
            <person name="Kuo A."/>
            <person name="Salamov A."/>
            <person name="Ahrendt S.R."/>
            <person name="Lipzen A."/>
            <person name="Sullivan W."/>
            <person name="Andreopoulos W.B."/>
            <person name="Clum A."/>
            <person name="Lindquist E."/>
            <person name="Daum C."/>
            <person name="Ramamoorthy G.K."/>
            <person name="Gryganskyi A."/>
            <person name="Culley D."/>
            <person name="Magnuson J.K."/>
            <person name="James T.Y."/>
            <person name="O'Malley M.A."/>
            <person name="Stajich J.E."/>
            <person name="Spatafora J.W."/>
            <person name="Visel A."/>
            <person name="Grigoriev I.V."/>
        </authorList>
    </citation>
    <scope>NUCLEOTIDE SEQUENCE [LARGE SCALE GENOMIC DNA]</scope>
    <source>
        <strain evidence="1 2">NRRL 3116</strain>
    </source>
</reference>
<comment type="caution">
    <text evidence="1">The sequence shown here is derived from an EMBL/GenBank/DDBJ whole genome shotgun (WGS) entry which is preliminary data.</text>
</comment>
<dbReference type="PANTHER" id="PTHR10378">
    <property type="entry name" value="LIM DOMAIN-BINDING PROTEIN"/>
    <property type="match status" value="1"/>
</dbReference>
<protein>
    <submittedName>
        <fullName evidence="1">LIM-domain binding protein-domain-containing protein</fullName>
    </submittedName>
</protein>
<sequence length="262" mass="29002">MCSPMQRNVIQSALQAPSSLDPIITDERSSRALLRLMEFGRAIGLNIEVGLWRVNSLYLFDISSLTALVLVSLCQHQTIDFWQAFVAKFFGNAGKLRYKLVNPVTSESKVFELTAPSLPRFYLGTVESGIKQLQLILEQALGQTAPFPLIVECPRITLVSHHINGSKIFAKGTIKATFATDFKFDLLELTSLGFEEFISRPVDETLGSPLLESKIEGKKKGNMKRALTTSKKATQSIPESIVNEFGITHKAMRLLEVGIASI</sequence>
<gene>
    <name evidence="1" type="ORF">BCR41DRAFT_368973</name>
</gene>
<proteinExistence type="predicted"/>
<evidence type="ECO:0000313" key="1">
    <source>
        <dbReference type="EMBL" id="ORZ23865.1"/>
    </source>
</evidence>
<dbReference type="InterPro" id="IPR029005">
    <property type="entry name" value="LIM-bd/SEUSS"/>
</dbReference>